<reference evidence="5 6" key="1">
    <citation type="submission" date="2017-06" db="EMBL/GenBank/DDBJ databases">
        <authorList>
            <consortium name="Pathogen Informatics"/>
        </authorList>
    </citation>
    <scope>NUCLEOTIDE SEQUENCE [LARGE SCALE GENOMIC DNA]</scope>
    <source>
        <strain evidence="5 6">NCTC13839</strain>
    </source>
</reference>
<name>A0A239YPR4_9STAP</name>
<dbReference type="PANTHER" id="PTHR42939:SF1">
    <property type="entry name" value="ABC TRANSPORTER ATP-BINDING PROTEIN ALBC-RELATED"/>
    <property type="match status" value="1"/>
</dbReference>
<dbReference type="NCBIfam" id="NF047568">
    <property type="entry name" value="PSM_export_PmtC"/>
    <property type="match status" value="1"/>
</dbReference>
<evidence type="ECO:0000313" key="6">
    <source>
        <dbReference type="Proteomes" id="UP000242084"/>
    </source>
</evidence>
<dbReference type="Pfam" id="PF00005">
    <property type="entry name" value="ABC_tran"/>
    <property type="match status" value="1"/>
</dbReference>
<dbReference type="Gene3D" id="3.40.50.300">
    <property type="entry name" value="P-loop containing nucleotide triphosphate hydrolases"/>
    <property type="match status" value="1"/>
</dbReference>
<keyword evidence="3 5" id="KW-0067">ATP-binding</keyword>
<dbReference type="PANTHER" id="PTHR42939">
    <property type="entry name" value="ABC TRANSPORTER ATP-BINDING PROTEIN ALBC-RELATED"/>
    <property type="match status" value="1"/>
</dbReference>
<proteinExistence type="predicted"/>
<keyword evidence="6" id="KW-1185">Reference proteome</keyword>
<evidence type="ECO:0000256" key="2">
    <source>
        <dbReference type="ARBA" id="ARBA00022741"/>
    </source>
</evidence>
<dbReference type="AlphaFoldDB" id="A0A239YPR4"/>
<dbReference type="Proteomes" id="UP000242084">
    <property type="component" value="Chromosome 1"/>
</dbReference>
<dbReference type="InterPro" id="IPR027417">
    <property type="entry name" value="P-loop_NTPase"/>
</dbReference>
<dbReference type="SUPFAM" id="SSF52540">
    <property type="entry name" value="P-loop containing nucleoside triphosphate hydrolases"/>
    <property type="match status" value="1"/>
</dbReference>
<accession>A0A239YPR4</accession>
<keyword evidence="1" id="KW-0813">Transport</keyword>
<protein>
    <submittedName>
        <fullName evidence="5">ABC transporter ATP-binding protein</fullName>
        <ecNumber evidence="5">3.6.3.-</ecNumber>
    </submittedName>
</protein>
<dbReference type="InterPro" id="IPR051782">
    <property type="entry name" value="ABC_Transporter_VariousFunc"/>
</dbReference>
<dbReference type="GO" id="GO:0005524">
    <property type="term" value="F:ATP binding"/>
    <property type="evidence" value="ECO:0007669"/>
    <property type="project" value="UniProtKB-KW"/>
</dbReference>
<dbReference type="KEGG" id="sste:SAMEA4384403_0733"/>
<dbReference type="PROSITE" id="PS50893">
    <property type="entry name" value="ABC_TRANSPORTER_2"/>
    <property type="match status" value="1"/>
</dbReference>
<evidence type="ECO:0000256" key="3">
    <source>
        <dbReference type="ARBA" id="ARBA00022840"/>
    </source>
</evidence>
<dbReference type="EC" id="3.6.3.-" evidence="5"/>
<feature type="domain" description="ABC transporter" evidence="4">
    <location>
        <begin position="1"/>
        <end position="220"/>
    </location>
</feature>
<dbReference type="OrthoDB" id="9804819at2"/>
<dbReference type="EMBL" id="LT906462">
    <property type="protein sequence ID" value="SNV61201.1"/>
    <property type="molecule type" value="Genomic_DNA"/>
</dbReference>
<dbReference type="InterPro" id="IPR003593">
    <property type="entry name" value="AAA+_ATPase"/>
</dbReference>
<dbReference type="GO" id="GO:0016887">
    <property type="term" value="F:ATP hydrolysis activity"/>
    <property type="evidence" value="ECO:0007669"/>
    <property type="project" value="InterPro"/>
</dbReference>
<gene>
    <name evidence="5" type="primary">znuC_2</name>
    <name evidence="5" type="ORF">SAMEA4384403_00733</name>
</gene>
<sequence>MKITNIQKYYGKQQVLKDIDFEFGESQIVGLIGKNGVGKTTLMKIMNENIVKYNGTFTLEHDVKIGYLIESPKLYLNKTGYYNLNIFRKILGSNVDDAYINELIEAFGIKPYINKKVRKYSMGMKQKLAIAVALMNKPQYLILDEPTNGMDPDGSIDVLKTLQRLSKELNIKILISSHKLEDIELICDRTIFMKDGTIVEDYNMHDSSTNVTKFSFSNDQFNSALNLLTMNYKVISSNKQDGIISVEALADYQDILKKLSKEDVYPKFIENNKVTLRDQYFNINKGAEA</sequence>
<organism evidence="5 6">
    <name type="scientific">Mammaliicoccus stepanovicii</name>
    <dbReference type="NCBI Taxonomy" id="643214"/>
    <lineage>
        <taxon>Bacteria</taxon>
        <taxon>Bacillati</taxon>
        <taxon>Bacillota</taxon>
        <taxon>Bacilli</taxon>
        <taxon>Bacillales</taxon>
        <taxon>Staphylococcaceae</taxon>
        <taxon>Mammaliicoccus</taxon>
    </lineage>
</organism>
<dbReference type="InterPro" id="IPR003439">
    <property type="entry name" value="ABC_transporter-like_ATP-bd"/>
</dbReference>
<evidence type="ECO:0000259" key="4">
    <source>
        <dbReference type="PROSITE" id="PS50893"/>
    </source>
</evidence>
<dbReference type="SMART" id="SM00382">
    <property type="entry name" value="AAA"/>
    <property type="match status" value="1"/>
</dbReference>
<keyword evidence="5" id="KW-0378">Hydrolase</keyword>
<evidence type="ECO:0000313" key="5">
    <source>
        <dbReference type="EMBL" id="SNV61201.1"/>
    </source>
</evidence>
<keyword evidence="2" id="KW-0547">Nucleotide-binding</keyword>
<dbReference type="RefSeq" id="WP_095086867.1">
    <property type="nucleotide sequence ID" value="NZ_BMDM01000006.1"/>
</dbReference>
<evidence type="ECO:0000256" key="1">
    <source>
        <dbReference type="ARBA" id="ARBA00022448"/>
    </source>
</evidence>